<gene>
    <name evidence="3" type="ORF">GT019_28700</name>
</gene>
<dbReference type="PANTHER" id="PTHR43649">
    <property type="entry name" value="ARABINOSE-BINDING PROTEIN-RELATED"/>
    <property type="match status" value="1"/>
</dbReference>
<proteinExistence type="predicted"/>
<dbReference type="Gene3D" id="3.40.190.10">
    <property type="entry name" value="Periplasmic binding protein-like II"/>
    <property type="match status" value="1"/>
</dbReference>
<dbReference type="PANTHER" id="PTHR43649:SF12">
    <property type="entry name" value="DIACETYLCHITOBIOSE BINDING PROTEIN DASA"/>
    <property type="match status" value="1"/>
</dbReference>
<dbReference type="Pfam" id="PF01547">
    <property type="entry name" value="SBP_bac_1"/>
    <property type="match status" value="1"/>
</dbReference>
<reference evidence="3 4" key="1">
    <citation type="submission" date="2020-01" db="EMBL/GenBank/DDBJ databases">
        <title>Paenibacillus soybeanensis sp. nov. isolated from the nodules of soybean (Glycine max(L.) Merr).</title>
        <authorList>
            <person name="Wang H."/>
        </authorList>
    </citation>
    <scope>NUCLEOTIDE SEQUENCE [LARGE SCALE GENOMIC DNA]</scope>
    <source>
        <strain evidence="3 4">T1</strain>
    </source>
</reference>
<feature type="region of interest" description="Disordered" evidence="1">
    <location>
        <begin position="25"/>
        <end position="71"/>
    </location>
</feature>
<dbReference type="RefSeq" id="WP_161746885.1">
    <property type="nucleotide sequence ID" value="NZ_JAAAMV010000032.1"/>
</dbReference>
<feature type="chain" id="PRO_5046284607" evidence="2">
    <location>
        <begin position="24"/>
        <end position="492"/>
    </location>
</feature>
<keyword evidence="2" id="KW-0732">Signal</keyword>
<dbReference type="SUPFAM" id="SSF53850">
    <property type="entry name" value="Periplasmic binding protein-like II"/>
    <property type="match status" value="1"/>
</dbReference>
<dbReference type="Proteomes" id="UP000665561">
    <property type="component" value="Unassembled WGS sequence"/>
</dbReference>
<feature type="signal peptide" evidence="2">
    <location>
        <begin position="1"/>
        <end position="23"/>
    </location>
</feature>
<name>A0ABW9XZ26_9BACL</name>
<dbReference type="PROSITE" id="PS51257">
    <property type="entry name" value="PROKAR_LIPOPROTEIN"/>
    <property type="match status" value="1"/>
</dbReference>
<comment type="caution">
    <text evidence="3">The sequence shown here is derived from an EMBL/GenBank/DDBJ whole genome shotgun (WGS) entry which is preliminary data.</text>
</comment>
<feature type="compositionally biased region" description="Low complexity" evidence="1">
    <location>
        <begin position="55"/>
        <end position="69"/>
    </location>
</feature>
<evidence type="ECO:0000256" key="2">
    <source>
        <dbReference type="SAM" id="SignalP"/>
    </source>
</evidence>
<protein>
    <submittedName>
        <fullName evidence="3">Extracellular solute-binding protein</fullName>
    </submittedName>
</protein>
<dbReference type="InterPro" id="IPR050490">
    <property type="entry name" value="Bact_solute-bd_prot1"/>
</dbReference>
<dbReference type="InterPro" id="IPR006059">
    <property type="entry name" value="SBP"/>
</dbReference>
<evidence type="ECO:0000256" key="1">
    <source>
        <dbReference type="SAM" id="MobiDB-lite"/>
    </source>
</evidence>
<sequence>MNNKAKFSTILLLTAAMALTACGSNSGGANSDSSANSAGSVRGSGDFAGSENGEDAPSPSSTTASSGDGRTVVTVAVPTNNRLMQQAEQAFEQSHPDIDIRIDAISTETVDKQNVMNVVKQPGQVNPDVEKYRTTVNTAIMSGKADDLFTVQDLNYGAYADKGLLADLGPYIDGDGEIGKGDVSKPVLDAMKRDGHTYTLPINFELNLLLGNREAIEASGVKIDDAGWTWDQFFDSSKQIIDAGGGPQAILTVGSELELFSSILRSSYGSYVDAAARKASFDSPEFSAMLGSIKEMVDQGLIHTGMDKAANDLFKRLNVSSPMTLMLFPQMYYSGKSQVYSTPGEGSGGSLTFMPDLMFAMNGKSEVKDAAWQFLQFLLSDEVQSNPGMTGIPVRQSSLRNMLDTFASKLGGGSVQIRTKDGESSSSQAPTITDEDKKLVEETVARVGTYVYEDAQVMTIVEDEADAFFKGEKSAEDAAKSIQNRVSTYLNE</sequence>
<accession>A0ABW9XZ26</accession>
<organism evidence="3 4">
    <name type="scientific">Paenibacillus glycinis</name>
    <dbReference type="NCBI Taxonomy" id="2697035"/>
    <lineage>
        <taxon>Bacteria</taxon>
        <taxon>Bacillati</taxon>
        <taxon>Bacillota</taxon>
        <taxon>Bacilli</taxon>
        <taxon>Bacillales</taxon>
        <taxon>Paenibacillaceae</taxon>
        <taxon>Paenibacillus</taxon>
    </lineage>
</organism>
<dbReference type="EMBL" id="JAAAMV010000032">
    <property type="protein sequence ID" value="NBD27865.1"/>
    <property type="molecule type" value="Genomic_DNA"/>
</dbReference>
<evidence type="ECO:0000313" key="4">
    <source>
        <dbReference type="Proteomes" id="UP000665561"/>
    </source>
</evidence>
<feature type="compositionally biased region" description="Low complexity" evidence="1">
    <location>
        <begin position="25"/>
        <end position="40"/>
    </location>
</feature>
<evidence type="ECO:0000313" key="3">
    <source>
        <dbReference type="EMBL" id="NBD27865.1"/>
    </source>
</evidence>
<keyword evidence="4" id="KW-1185">Reference proteome</keyword>